<reference evidence="2 3" key="1">
    <citation type="journal article" date="2019" name="Commun. Biol.">
        <title>The bagworm genome reveals a unique fibroin gene that provides high tensile strength.</title>
        <authorList>
            <person name="Kono N."/>
            <person name="Nakamura H."/>
            <person name="Ohtoshi R."/>
            <person name="Tomita M."/>
            <person name="Numata K."/>
            <person name="Arakawa K."/>
        </authorList>
    </citation>
    <scope>NUCLEOTIDE SEQUENCE [LARGE SCALE GENOMIC DNA]</scope>
</reference>
<feature type="region of interest" description="Disordered" evidence="1">
    <location>
        <begin position="115"/>
        <end position="148"/>
    </location>
</feature>
<gene>
    <name evidence="2" type="ORF">EVAR_88642_1</name>
</gene>
<protein>
    <submittedName>
        <fullName evidence="2">Uncharacterized protein</fullName>
    </submittedName>
</protein>
<organism evidence="2 3">
    <name type="scientific">Eumeta variegata</name>
    <name type="common">Bagworm moth</name>
    <name type="synonym">Eumeta japonica</name>
    <dbReference type="NCBI Taxonomy" id="151549"/>
    <lineage>
        <taxon>Eukaryota</taxon>
        <taxon>Metazoa</taxon>
        <taxon>Ecdysozoa</taxon>
        <taxon>Arthropoda</taxon>
        <taxon>Hexapoda</taxon>
        <taxon>Insecta</taxon>
        <taxon>Pterygota</taxon>
        <taxon>Neoptera</taxon>
        <taxon>Endopterygota</taxon>
        <taxon>Lepidoptera</taxon>
        <taxon>Glossata</taxon>
        <taxon>Ditrysia</taxon>
        <taxon>Tineoidea</taxon>
        <taxon>Psychidae</taxon>
        <taxon>Oiketicinae</taxon>
        <taxon>Eumeta</taxon>
    </lineage>
</organism>
<feature type="compositionally biased region" description="Basic and acidic residues" evidence="1">
    <location>
        <begin position="122"/>
        <end position="142"/>
    </location>
</feature>
<name>A0A4C1X1H5_EUMVA</name>
<comment type="caution">
    <text evidence="2">The sequence shown here is derived from an EMBL/GenBank/DDBJ whole genome shotgun (WGS) entry which is preliminary data.</text>
</comment>
<accession>A0A4C1X1H5</accession>
<feature type="compositionally biased region" description="Basic residues" evidence="1">
    <location>
        <begin position="60"/>
        <end position="70"/>
    </location>
</feature>
<evidence type="ECO:0000256" key="1">
    <source>
        <dbReference type="SAM" id="MobiDB-lite"/>
    </source>
</evidence>
<dbReference type="EMBL" id="BGZK01000706">
    <property type="protein sequence ID" value="GBP57013.1"/>
    <property type="molecule type" value="Genomic_DNA"/>
</dbReference>
<feature type="region of interest" description="Disordered" evidence="1">
    <location>
        <begin position="44"/>
        <end position="70"/>
    </location>
</feature>
<dbReference type="AlphaFoldDB" id="A0A4C1X1H5"/>
<sequence>MKKVSSHSSLGVVGLNTRTPLHAETPSAETESLLEAGLPIIVGARGRRESLTAPSSPSGTRKKRDHPRHHNYINHLHHFIHWKDIWSGDTSKTHEQRVSIRASFVESYHEVNTKEVPNAETLSRHESPRLRGERGLRMRSNADRTNAT</sequence>
<dbReference type="OrthoDB" id="7270755at2759"/>
<evidence type="ECO:0000313" key="2">
    <source>
        <dbReference type="EMBL" id="GBP57013.1"/>
    </source>
</evidence>
<keyword evidence="3" id="KW-1185">Reference proteome</keyword>
<dbReference type="Proteomes" id="UP000299102">
    <property type="component" value="Unassembled WGS sequence"/>
</dbReference>
<evidence type="ECO:0000313" key="3">
    <source>
        <dbReference type="Proteomes" id="UP000299102"/>
    </source>
</evidence>
<proteinExistence type="predicted"/>